<accession>A0A5S5DJT1</accession>
<proteinExistence type="predicted"/>
<dbReference type="EMBL" id="VNHX01000007">
    <property type="protein sequence ID" value="TYP96210.1"/>
    <property type="molecule type" value="Genomic_DNA"/>
</dbReference>
<keyword evidence="3" id="KW-1185">Reference proteome</keyword>
<dbReference type="AlphaFoldDB" id="A0A5S5DJT1"/>
<evidence type="ECO:0000313" key="2">
    <source>
        <dbReference type="EMBL" id="TYP96210.1"/>
    </source>
</evidence>
<comment type="caution">
    <text evidence="2">The sequence shown here is derived from an EMBL/GenBank/DDBJ whole genome shotgun (WGS) entry which is preliminary data.</text>
</comment>
<gene>
    <name evidence="2" type="ORF">BC792_107109</name>
</gene>
<feature type="region of interest" description="Disordered" evidence="1">
    <location>
        <begin position="42"/>
        <end position="63"/>
    </location>
</feature>
<name>A0A5S5DJT1_9SPHI</name>
<protein>
    <submittedName>
        <fullName evidence="2">Uncharacterized protein</fullName>
    </submittedName>
</protein>
<evidence type="ECO:0000313" key="3">
    <source>
        <dbReference type="Proteomes" id="UP000325105"/>
    </source>
</evidence>
<dbReference type="Proteomes" id="UP000325105">
    <property type="component" value="Unassembled WGS sequence"/>
</dbReference>
<organism evidence="2 3">
    <name type="scientific">Sphingobacterium allocomposti</name>
    <dbReference type="NCBI Taxonomy" id="415956"/>
    <lineage>
        <taxon>Bacteria</taxon>
        <taxon>Pseudomonadati</taxon>
        <taxon>Bacteroidota</taxon>
        <taxon>Sphingobacteriia</taxon>
        <taxon>Sphingobacteriales</taxon>
        <taxon>Sphingobacteriaceae</taxon>
        <taxon>Sphingobacterium</taxon>
    </lineage>
</organism>
<reference evidence="2 3" key="1">
    <citation type="submission" date="2019-07" db="EMBL/GenBank/DDBJ databases">
        <title>Genomic Encyclopedia of Archaeal and Bacterial Type Strains, Phase II (KMG-II): from individual species to whole genera.</title>
        <authorList>
            <person name="Goeker M."/>
        </authorList>
    </citation>
    <scope>NUCLEOTIDE SEQUENCE [LARGE SCALE GENOMIC DNA]</scope>
    <source>
        <strain evidence="2 3">DSM 18850</strain>
    </source>
</reference>
<evidence type="ECO:0000256" key="1">
    <source>
        <dbReference type="SAM" id="MobiDB-lite"/>
    </source>
</evidence>
<sequence>MSSPPGYLSFDKLRIGSSNRCQAEPIEALLSFDNVRMTRRPLAITSGGTHPAARNTPVEEMSG</sequence>
<dbReference type="RefSeq" id="WP_148908331.1">
    <property type="nucleotide sequence ID" value="NZ_VNHX01000007.1"/>
</dbReference>